<name>A0A1J7GL92_LUPAN</name>
<dbReference type="NCBIfam" id="TIGR01614">
    <property type="entry name" value="PME_inhib"/>
    <property type="match status" value="1"/>
</dbReference>
<proteinExistence type="inferred from homology"/>
<dbReference type="InterPro" id="IPR035513">
    <property type="entry name" value="Invertase/methylesterase_inhib"/>
</dbReference>
<evidence type="ECO:0000256" key="1">
    <source>
        <dbReference type="ARBA" id="ARBA00022729"/>
    </source>
</evidence>
<feature type="signal peptide" evidence="4">
    <location>
        <begin position="1"/>
        <end position="28"/>
    </location>
</feature>
<gene>
    <name evidence="6" type="ORF">TanjilG_11782</name>
</gene>
<evidence type="ECO:0000256" key="4">
    <source>
        <dbReference type="SAM" id="SignalP"/>
    </source>
</evidence>
<accession>A0A1J7GL92</accession>
<keyword evidence="7" id="KW-1185">Reference proteome</keyword>
<dbReference type="KEGG" id="lang:109358039"/>
<organism evidence="6 7">
    <name type="scientific">Lupinus angustifolius</name>
    <name type="common">Narrow-leaved blue lupine</name>
    <dbReference type="NCBI Taxonomy" id="3871"/>
    <lineage>
        <taxon>Eukaryota</taxon>
        <taxon>Viridiplantae</taxon>
        <taxon>Streptophyta</taxon>
        <taxon>Embryophyta</taxon>
        <taxon>Tracheophyta</taxon>
        <taxon>Spermatophyta</taxon>
        <taxon>Magnoliopsida</taxon>
        <taxon>eudicotyledons</taxon>
        <taxon>Gunneridae</taxon>
        <taxon>Pentapetalae</taxon>
        <taxon>rosids</taxon>
        <taxon>fabids</taxon>
        <taxon>Fabales</taxon>
        <taxon>Fabaceae</taxon>
        <taxon>Papilionoideae</taxon>
        <taxon>50 kb inversion clade</taxon>
        <taxon>genistoids sensu lato</taxon>
        <taxon>core genistoids</taxon>
        <taxon>Genisteae</taxon>
        <taxon>Lupinus</taxon>
    </lineage>
</organism>
<evidence type="ECO:0000256" key="2">
    <source>
        <dbReference type="ARBA" id="ARBA00023157"/>
    </source>
</evidence>
<dbReference type="PANTHER" id="PTHR36710">
    <property type="entry name" value="PECTINESTERASE INHIBITOR-LIKE"/>
    <property type="match status" value="1"/>
</dbReference>
<dbReference type="InterPro" id="IPR052421">
    <property type="entry name" value="PCW_Enzyme_Inhibitor"/>
</dbReference>
<dbReference type="SMART" id="SM00856">
    <property type="entry name" value="PMEI"/>
    <property type="match status" value="1"/>
</dbReference>
<dbReference type="PANTHER" id="PTHR36710:SF20">
    <property type="entry name" value="PECTINESTERASE INHIBITOR DOMAIN PROTEIN"/>
    <property type="match status" value="1"/>
</dbReference>
<dbReference type="InterPro" id="IPR006501">
    <property type="entry name" value="Pectinesterase_inhib_dom"/>
</dbReference>
<feature type="chain" id="PRO_5030030537" description="Pectinesterase inhibitor domain-containing protein" evidence="4">
    <location>
        <begin position="29"/>
        <end position="188"/>
    </location>
</feature>
<dbReference type="Proteomes" id="UP000188354">
    <property type="component" value="Chromosome LG10"/>
</dbReference>
<keyword evidence="1 4" id="KW-0732">Signal</keyword>
<dbReference type="CDD" id="cd15797">
    <property type="entry name" value="PMEI"/>
    <property type="match status" value="1"/>
</dbReference>
<protein>
    <recommendedName>
        <fullName evidence="5">Pectinesterase inhibitor domain-containing protein</fullName>
    </recommendedName>
</protein>
<dbReference type="InterPro" id="IPR034086">
    <property type="entry name" value="PMEI_plant"/>
</dbReference>
<dbReference type="OMA" id="QYTINIA"/>
<dbReference type="Gene3D" id="1.20.140.40">
    <property type="entry name" value="Invertase/pectin methylesterase inhibitor family protein"/>
    <property type="match status" value="1"/>
</dbReference>
<dbReference type="Pfam" id="PF04043">
    <property type="entry name" value="PMEI"/>
    <property type="match status" value="1"/>
</dbReference>
<dbReference type="Gramene" id="OIW03145">
    <property type="protein sequence ID" value="OIW03145"/>
    <property type="gene ID" value="TanjilG_11782"/>
</dbReference>
<comment type="similarity">
    <text evidence="3">Belongs to the PMEI family.</text>
</comment>
<dbReference type="OrthoDB" id="1413774at2759"/>
<feature type="domain" description="Pectinesterase inhibitor" evidence="5">
    <location>
        <begin position="26"/>
        <end position="181"/>
    </location>
</feature>
<sequence>MSYLSIRPSLFFSLVLLSLLLATPSSTSKVVDVKVICTRSQDSSFCSKILNSKPGGANSADLISLVQYTIDVARVDATDTLNLINTLIAKSGSDQKAKDHYTKCWTHFNKDEGALSDIDRVQDLLKKEDYIGVNTAASAIITNINDYIVGEDPEDPPYTDKSNLPQFVDVVKKVADIILVISKYLIKK</sequence>
<dbReference type="AlphaFoldDB" id="A0A1J7GL92"/>
<evidence type="ECO:0000313" key="7">
    <source>
        <dbReference type="Proteomes" id="UP000188354"/>
    </source>
</evidence>
<dbReference type="Gramene" id="OIV90428">
    <property type="protein sequence ID" value="OIV90428"/>
    <property type="gene ID" value="TanjilG_25032"/>
</dbReference>
<keyword evidence="2" id="KW-1015">Disulfide bond</keyword>
<evidence type="ECO:0000256" key="3">
    <source>
        <dbReference type="ARBA" id="ARBA00038471"/>
    </source>
</evidence>
<evidence type="ECO:0000313" key="6">
    <source>
        <dbReference type="EMBL" id="OIW03145.1"/>
    </source>
</evidence>
<dbReference type="GO" id="GO:0046910">
    <property type="term" value="F:pectinesterase inhibitor activity"/>
    <property type="evidence" value="ECO:0007669"/>
    <property type="project" value="InterPro"/>
</dbReference>
<evidence type="ECO:0000259" key="5">
    <source>
        <dbReference type="SMART" id="SM00856"/>
    </source>
</evidence>
<dbReference type="EMBL" id="CM007370">
    <property type="protein sequence ID" value="OIW03145.1"/>
    <property type="molecule type" value="Genomic_DNA"/>
</dbReference>
<dbReference type="SUPFAM" id="SSF101148">
    <property type="entry name" value="Plant invertase/pectin methylesterase inhibitor"/>
    <property type="match status" value="1"/>
</dbReference>
<dbReference type="KEGG" id="lang:109335497"/>
<reference evidence="6 7" key="1">
    <citation type="journal article" date="2017" name="Plant Biotechnol. J.">
        <title>A comprehensive draft genome sequence for lupin (Lupinus angustifolius), an emerging health food: insights into plant-microbe interactions and legume evolution.</title>
        <authorList>
            <person name="Hane J.K."/>
            <person name="Ming Y."/>
            <person name="Kamphuis L.G."/>
            <person name="Nelson M.N."/>
            <person name="Garg G."/>
            <person name="Atkins C.A."/>
            <person name="Bayer P.E."/>
            <person name="Bravo A."/>
            <person name="Bringans S."/>
            <person name="Cannon S."/>
            <person name="Edwards D."/>
            <person name="Foley R."/>
            <person name="Gao L.L."/>
            <person name="Harrison M.J."/>
            <person name="Huang W."/>
            <person name="Hurgobin B."/>
            <person name="Li S."/>
            <person name="Liu C.W."/>
            <person name="McGrath A."/>
            <person name="Morahan G."/>
            <person name="Murray J."/>
            <person name="Weller J."/>
            <person name="Jian J."/>
            <person name="Singh K.B."/>
        </authorList>
    </citation>
    <scope>NUCLEOTIDE SEQUENCE [LARGE SCALE GENOMIC DNA]</scope>
    <source>
        <strain evidence="7">cv. Tanjil</strain>
        <tissue evidence="6">Whole plant</tissue>
    </source>
</reference>